<evidence type="ECO:0000256" key="7">
    <source>
        <dbReference type="ARBA" id="ARBA00023139"/>
    </source>
</evidence>
<feature type="chain" id="PRO_5015050781" evidence="10">
    <location>
        <begin position="20"/>
        <end position="176"/>
    </location>
</feature>
<keyword evidence="7" id="KW-0564">Palmitate</keyword>
<evidence type="ECO:0000256" key="6">
    <source>
        <dbReference type="ARBA" id="ARBA00023136"/>
    </source>
</evidence>
<dbReference type="GO" id="GO:0030246">
    <property type="term" value="F:carbohydrate binding"/>
    <property type="evidence" value="ECO:0007669"/>
    <property type="project" value="UniProtKB-KW"/>
</dbReference>
<keyword evidence="9" id="KW-0449">Lipoprotein</keyword>
<dbReference type="Pfam" id="PF03498">
    <property type="entry name" value="CDtoxinA"/>
    <property type="match status" value="1"/>
</dbReference>
<reference evidence="11" key="1">
    <citation type="submission" date="2023-04" db="EMBL/GenBank/DDBJ databases">
        <title>Molecular characterization of the Integrative and Conjugative elements harboring multidrug-resistance gene from Glaesserella (Haemophilus) parasuis.</title>
        <authorList>
            <person name="Che Y."/>
            <person name="Zhou L."/>
        </authorList>
    </citation>
    <scope>NUCLEOTIDE SEQUENCE</scope>
    <source>
        <strain evidence="11">Z44</strain>
    </source>
</reference>
<name>A0A143CEF7_GLAPU</name>
<evidence type="ECO:0000256" key="2">
    <source>
        <dbReference type="ARBA" id="ARBA00022656"/>
    </source>
</evidence>
<sequence length="176" mass="19593">MLKRFTLLMTLGLCQFSLAETPPMPPAPTPTPSTYPDVVEIKPPIISLRSLNTGEPVSNRSYDRNDPREVQWRLVDAIVKNRRFVQFKVVDKEERCLVGDGGTLPCGQTDTLFRLVPTDTGAFILTEPNTGKCLTSENYGSYGFQNCLRTSSAEPSNIPLKHLWIIAPPFGPSRLL</sequence>
<gene>
    <name evidence="11" type="ORF">QBL01_08290</name>
</gene>
<dbReference type="InterPro" id="IPR003558">
    <property type="entry name" value="CDtoxinA/C"/>
</dbReference>
<evidence type="ECO:0000256" key="8">
    <source>
        <dbReference type="ARBA" id="ARBA00023237"/>
    </source>
</evidence>
<dbReference type="InterPro" id="IPR035992">
    <property type="entry name" value="Ricin_B-like_lectins"/>
</dbReference>
<proteinExistence type="predicted"/>
<evidence type="ECO:0000313" key="11">
    <source>
        <dbReference type="EMBL" id="WGE09251.1"/>
    </source>
</evidence>
<dbReference type="GO" id="GO:0009279">
    <property type="term" value="C:cell outer membrane"/>
    <property type="evidence" value="ECO:0007669"/>
    <property type="project" value="UniProtKB-SubCell"/>
</dbReference>
<keyword evidence="4" id="KW-0430">Lectin</keyword>
<organism evidence="11 12">
    <name type="scientific">Glaesserella parasuis</name>
    <name type="common">Haemophilus parasuis</name>
    <dbReference type="NCBI Taxonomy" id="738"/>
    <lineage>
        <taxon>Bacteria</taxon>
        <taxon>Pseudomonadati</taxon>
        <taxon>Pseudomonadota</taxon>
        <taxon>Gammaproteobacteria</taxon>
        <taxon>Pasteurellales</taxon>
        <taxon>Pasteurellaceae</taxon>
        <taxon>Glaesserella</taxon>
    </lineage>
</organism>
<evidence type="ECO:0000313" key="12">
    <source>
        <dbReference type="Proteomes" id="UP001222296"/>
    </source>
</evidence>
<dbReference type="GO" id="GO:0090729">
    <property type="term" value="F:toxin activity"/>
    <property type="evidence" value="ECO:0007669"/>
    <property type="project" value="UniProtKB-KW"/>
</dbReference>
<protein>
    <submittedName>
        <fullName evidence="11">Toxin</fullName>
    </submittedName>
</protein>
<evidence type="ECO:0000256" key="1">
    <source>
        <dbReference type="ARBA" id="ARBA00004459"/>
    </source>
</evidence>
<evidence type="ECO:0000256" key="9">
    <source>
        <dbReference type="ARBA" id="ARBA00023288"/>
    </source>
</evidence>
<evidence type="ECO:0000256" key="3">
    <source>
        <dbReference type="ARBA" id="ARBA00022729"/>
    </source>
</evidence>
<keyword evidence="8" id="KW-0998">Cell outer membrane</keyword>
<accession>A0A143CEF7</accession>
<dbReference type="Proteomes" id="UP001222296">
    <property type="component" value="Chromosome"/>
</dbReference>
<evidence type="ECO:0000256" key="4">
    <source>
        <dbReference type="ARBA" id="ARBA00022734"/>
    </source>
</evidence>
<dbReference type="SUPFAM" id="SSF50370">
    <property type="entry name" value="Ricin B-like lectins"/>
    <property type="match status" value="1"/>
</dbReference>
<feature type="signal peptide" evidence="10">
    <location>
        <begin position="1"/>
        <end position="19"/>
    </location>
</feature>
<dbReference type="AlphaFoldDB" id="A0A143CEF7"/>
<dbReference type="EMBL" id="CP121769">
    <property type="protein sequence ID" value="WGE09251.1"/>
    <property type="molecule type" value="Genomic_DNA"/>
</dbReference>
<keyword evidence="3 10" id="KW-0732">Signal</keyword>
<evidence type="ECO:0000256" key="5">
    <source>
        <dbReference type="ARBA" id="ARBA00023026"/>
    </source>
</evidence>
<evidence type="ECO:0000256" key="10">
    <source>
        <dbReference type="SAM" id="SignalP"/>
    </source>
</evidence>
<comment type="subcellular location">
    <subcellularLocation>
        <location evidence="1">Cell outer membrane</location>
        <topology evidence="1">Lipid-anchor</topology>
    </subcellularLocation>
</comment>
<keyword evidence="6" id="KW-0472">Membrane</keyword>
<keyword evidence="2" id="KW-0800">Toxin</keyword>
<keyword evidence="5" id="KW-0843">Virulence</keyword>
<dbReference type="Gene3D" id="2.80.10.50">
    <property type="match status" value="1"/>
</dbReference>
<dbReference type="RefSeq" id="WP_016527999.1">
    <property type="nucleotide sequence ID" value="NZ_CBCRUP010000001.1"/>
</dbReference>